<name>A0A1G2R5E8_9BACT</name>
<comment type="caution">
    <text evidence="1">The sequence shown here is derived from an EMBL/GenBank/DDBJ whole genome shotgun (WGS) entry which is preliminary data.</text>
</comment>
<dbReference type="AlphaFoldDB" id="A0A1G2R5E8"/>
<evidence type="ECO:0000313" key="2">
    <source>
        <dbReference type="Proteomes" id="UP000179258"/>
    </source>
</evidence>
<sequence length="106" mass="11731">MVEGRDGSYLPCLKDAQGGTTRFYQVLNRRPEGVFMADDGTIATKTTDLSPDRISGTIQITSRGCISAEMRWQTTFFGVGEGAIREAVTYSPALQTMLRDIARIRH</sequence>
<proteinExistence type="predicted"/>
<dbReference type="EMBL" id="MHTX01000033">
    <property type="protein sequence ID" value="OHA67788.1"/>
    <property type="molecule type" value="Genomic_DNA"/>
</dbReference>
<reference evidence="1 2" key="1">
    <citation type="journal article" date="2016" name="Nat. Commun.">
        <title>Thousands of microbial genomes shed light on interconnected biogeochemical processes in an aquifer system.</title>
        <authorList>
            <person name="Anantharaman K."/>
            <person name="Brown C.T."/>
            <person name="Hug L.A."/>
            <person name="Sharon I."/>
            <person name="Castelle C.J."/>
            <person name="Probst A.J."/>
            <person name="Thomas B.C."/>
            <person name="Singh A."/>
            <person name="Wilkins M.J."/>
            <person name="Karaoz U."/>
            <person name="Brodie E.L."/>
            <person name="Williams K.H."/>
            <person name="Hubbard S.S."/>
            <person name="Banfield J.F."/>
        </authorList>
    </citation>
    <scope>NUCLEOTIDE SEQUENCE [LARGE SCALE GENOMIC DNA]</scope>
</reference>
<evidence type="ECO:0000313" key="1">
    <source>
        <dbReference type="EMBL" id="OHA67788.1"/>
    </source>
</evidence>
<dbReference type="Proteomes" id="UP000179258">
    <property type="component" value="Unassembled WGS sequence"/>
</dbReference>
<organism evidence="1 2">
    <name type="scientific">Candidatus Wildermuthbacteria bacterium RIFCSPHIGHO2_02_FULL_47_17</name>
    <dbReference type="NCBI Taxonomy" id="1802452"/>
    <lineage>
        <taxon>Bacteria</taxon>
        <taxon>Candidatus Wildermuthiibacteriota</taxon>
    </lineage>
</organism>
<protein>
    <submittedName>
        <fullName evidence="1">Uncharacterized protein</fullName>
    </submittedName>
</protein>
<accession>A0A1G2R5E8</accession>
<gene>
    <name evidence="1" type="ORF">A3D59_03005</name>
</gene>